<sequence length="333" mass="38045">APPPLFPPEDRAFIGVTTKEGTYDFAPVDRFGKAIRHRPAVMLFNHGWAVNETFDRAEFDAVARRGMLPMLSWEPWNYRDDRKNADGTHARQPRYQLNTIYGGAHDDYIRAYATGIRRLNYRVAIRFAHEMNGFWYPWGADVNGNAAGDYVKAWRHVRQVFTEVGATNVIWVWSPNVLFGDTQLKPFYPGDEWVDWIGLSGYYGTEGTENYRSPRTVFGRSITHLRTFTSKPLVITETAATDNAGLKARWVREFFGYLEDNPDIIGFIWYESVKEWDWRIATAPAASAAFAAEADDRRYDVRWATNVVPRVTAKVPPRPTGSPVEPTGTARPR</sequence>
<organism evidence="7 8">
    <name type="scientific">Micromonospora echinofusca</name>
    <dbReference type="NCBI Taxonomy" id="47858"/>
    <lineage>
        <taxon>Bacteria</taxon>
        <taxon>Bacillati</taxon>
        <taxon>Actinomycetota</taxon>
        <taxon>Actinomycetes</taxon>
        <taxon>Micromonosporales</taxon>
        <taxon>Micromonosporaceae</taxon>
        <taxon>Micromonospora</taxon>
    </lineage>
</organism>
<evidence type="ECO:0000313" key="8">
    <source>
        <dbReference type="Proteomes" id="UP000823521"/>
    </source>
</evidence>
<evidence type="ECO:0000259" key="6">
    <source>
        <dbReference type="PROSITE" id="PS51764"/>
    </source>
</evidence>
<accession>A0ABS3W255</accession>
<proteinExistence type="inferred from homology"/>
<name>A0ABS3W255_MICEH</name>
<feature type="active site" description="Proton donor" evidence="4">
    <location>
        <position position="130"/>
    </location>
</feature>
<keyword evidence="2 4" id="KW-0378">Hydrolase</keyword>
<feature type="region of interest" description="Disordered" evidence="5">
    <location>
        <begin position="312"/>
        <end position="333"/>
    </location>
</feature>
<evidence type="ECO:0000256" key="2">
    <source>
        <dbReference type="ARBA" id="ARBA00022801"/>
    </source>
</evidence>
<dbReference type="SUPFAM" id="SSF51445">
    <property type="entry name" value="(Trans)glycosidases"/>
    <property type="match status" value="1"/>
</dbReference>
<feature type="active site" description="Nucleophile" evidence="4">
    <location>
        <position position="237"/>
    </location>
</feature>
<evidence type="ECO:0000256" key="4">
    <source>
        <dbReference type="PROSITE-ProRule" id="PRU01100"/>
    </source>
</evidence>
<dbReference type="PROSITE" id="PS51764">
    <property type="entry name" value="GH26"/>
    <property type="match status" value="1"/>
</dbReference>
<dbReference type="PANTHER" id="PTHR40079:SF4">
    <property type="entry name" value="GH26 DOMAIN-CONTAINING PROTEIN-RELATED"/>
    <property type="match status" value="1"/>
</dbReference>
<protein>
    <submittedName>
        <fullName evidence="7">Beta-mannanase</fullName>
    </submittedName>
</protein>
<dbReference type="InterPro" id="IPR022790">
    <property type="entry name" value="GH26_dom"/>
</dbReference>
<feature type="domain" description="GH26" evidence="6">
    <location>
        <begin position="1"/>
        <end position="303"/>
    </location>
</feature>
<dbReference type="PANTHER" id="PTHR40079">
    <property type="entry name" value="MANNAN ENDO-1,4-BETA-MANNOSIDASE E-RELATED"/>
    <property type="match status" value="1"/>
</dbReference>
<keyword evidence="8" id="KW-1185">Reference proteome</keyword>
<dbReference type="EMBL" id="WVUH01000639">
    <property type="protein sequence ID" value="MBO4210860.1"/>
    <property type="molecule type" value="Genomic_DNA"/>
</dbReference>
<evidence type="ECO:0000256" key="5">
    <source>
        <dbReference type="SAM" id="MobiDB-lite"/>
    </source>
</evidence>
<evidence type="ECO:0000256" key="3">
    <source>
        <dbReference type="ARBA" id="ARBA00023295"/>
    </source>
</evidence>
<dbReference type="RefSeq" id="WP_208817909.1">
    <property type="nucleotide sequence ID" value="NZ_WVUH01000639.1"/>
</dbReference>
<comment type="caution">
    <text evidence="7">The sequence shown here is derived from an EMBL/GenBank/DDBJ whole genome shotgun (WGS) entry which is preliminary data.</text>
</comment>
<dbReference type="Pfam" id="PF02156">
    <property type="entry name" value="Glyco_hydro_26"/>
    <property type="match status" value="1"/>
</dbReference>
<dbReference type="InterPro" id="IPR000805">
    <property type="entry name" value="Glyco_hydro_26"/>
</dbReference>
<reference evidence="7 8" key="1">
    <citation type="submission" date="2019-12" db="EMBL/GenBank/DDBJ databases">
        <title>Whole genome sequencing of endophytic Actinobacterium Micromonospora sp. MPMI6T.</title>
        <authorList>
            <person name="Evv R."/>
            <person name="Podile A.R."/>
        </authorList>
    </citation>
    <scope>NUCLEOTIDE SEQUENCE [LARGE SCALE GENOMIC DNA]</scope>
    <source>
        <strain evidence="7 8">MPMI6</strain>
    </source>
</reference>
<gene>
    <name evidence="7" type="ORF">GSF22_33445</name>
</gene>
<feature type="non-terminal residue" evidence="7">
    <location>
        <position position="1"/>
    </location>
</feature>
<keyword evidence="3 4" id="KW-0326">Glycosidase</keyword>
<evidence type="ECO:0000313" key="7">
    <source>
        <dbReference type="EMBL" id="MBO4210860.1"/>
    </source>
</evidence>
<comment type="similarity">
    <text evidence="1 4">Belongs to the glycosyl hydrolase 26 family.</text>
</comment>
<dbReference type="Gene3D" id="3.20.20.80">
    <property type="entry name" value="Glycosidases"/>
    <property type="match status" value="1"/>
</dbReference>
<dbReference type="Proteomes" id="UP000823521">
    <property type="component" value="Unassembled WGS sequence"/>
</dbReference>
<dbReference type="InterPro" id="IPR017853">
    <property type="entry name" value="GH"/>
</dbReference>
<evidence type="ECO:0000256" key="1">
    <source>
        <dbReference type="ARBA" id="ARBA00007754"/>
    </source>
</evidence>